<dbReference type="EMBL" id="LN868939">
    <property type="protein sequence ID" value="CRY81333.1"/>
    <property type="molecule type" value="Genomic_DNA"/>
</dbReference>
<dbReference type="InterPro" id="IPR012349">
    <property type="entry name" value="Split_barrel_FMN-bd"/>
</dbReference>
<dbReference type="RefSeq" id="WP_011212034.1">
    <property type="nucleotide sequence ID" value="NZ_CP031418.1"/>
</dbReference>
<dbReference type="InterPro" id="IPR004378">
    <property type="entry name" value="F420H2_quin_Rdtase"/>
</dbReference>
<evidence type="ECO:0000313" key="1">
    <source>
        <dbReference type="EMBL" id="CRY81333.1"/>
    </source>
</evidence>
<accession>A0A0H5P1B9</accession>
<dbReference type="KEGG" id="nfr:ERS450000_04360"/>
<dbReference type="Gene3D" id="2.30.110.10">
    <property type="entry name" value="Electron Transport, Fmn-binding Protein, Chain A"/>
    <property type="match status" value="1"/>
</dbReference>
<dbReference type="Proteomes" id="UP000057820">
    <property type="component" value="Plasmid 2"/>
</dbReference>
<keyword evidence="1" id="KW-0614">Plasmid</keyword>
<dbReference type="AlphaFoldDB" id="A0A0H5P1B9"/>
<dbReference type="Pfam" id="PF04075">
    <property type="entry name" value="F420H2_quin_red"/>
    <property type="match status" value="1"/>
</dbReference>
<gene>
    <name evidence="1" type="ORF">ERS450000_04360</name>
</gene>
<organism evidence="1 2">
    <name type="scientific">Nocardia farcinica</name>
    <dbReference type="NCBI Taxonomy" id="37329"/>
    <lineage>
        <taxon>Bacteria</taxon>
        <taxon>Bacillati</taxon>
        <taxon>Actinomycetota</taxon>
        <taxon>Actinomycetes</taxon>
        <taxon>Mycobacteriales</taxon>
        <taxon>Nocardiaceae</taxon>
        <taxon>Nocardia</taxon>
    </lineage>
</organism>
<dbReference type="OMA" id="HVQWTHN"/>
<dbReference type="GO" id="GO:0016491">
    <property type="term" value="F:oxidoreductase activity"/>
    <property type="evidence" value="ECO:0007669"/>
    <property type="project" value="InterPro"/>
</dbReference>
<sequence length="153" mass="17065">MTTATRYLAPTGLDTVFNRIMPWLPRLGIDLMGARMLAVRGRTSGQWRTTIVNLLEDETGARYLVAPRGRTQWVRNLRVAGGGELRLGRTVEPFVAAEVDDADKTPILRLYLRKWGWEVGRFFEGVTKDSSDAELAAIAPGFPVFRIQETSAA</sequence>
<protein>
    <submittedName>
        <fullName evidence="1">Deazaflavin-dependent oxidoreductase, nitroreductase family</fullName>
    </submittedName>
</protein>
<geneLocation type="plasmid" evidence="1">
    <name>2</name>
</geneLocation>
<dbReference type="GeneID" id="61136069"/>
<name>A0A0H5P1B9_NOCFR</name>
<evidence type="ECO:0000313" key="2">
    <source>
        <dbReference type="Proteomes" id="UP000057820"/>
    </source>
</evidence>
<proteinExistence type="predicted"/>
<reference evidence="2" key="1">
    <citation type="submission" date="2015-03" db="EMBL/GenBank/DDBJ databases">
        <authorList>
            <consortium name="Pathogen Informatics"/>
        </authorList>
    </citation>
    <scope>NUCLEOTIDE SEQUENCE [LARGE SCALE GENOMIC DNA]</scope>
    <source>
        <strain evidence="2">NCTC11134</strain>
        <plasmid evidence="2">2</plasmid>
    </source>
</reference>